<protein>
    <submittedName>
        <fullName evidence="2">DUF4925 domain-containing protein</fullName>
    </submittedName>
</protein>
<name>A0A9D2A5R3_9BACE</name>
<evidence type="ECO:0000313" key="3">
    <source>
        <dbReference type="Proteomes" id="UP000824023"/>
    </source>
</evidence>
<evidence type="ECO:0000256" key="1">
    <source>
        <dbReference type="SAM" id="SignalP"/>
    </source>
</evidence>
<dbReference type="AlphaFoldDB" id="A0A9D2A5R3"/>
<accession>A0A9D2A5R3</accession>
<sequence>MKKNWLYSLALVCFLGVFAACSDDDEPARASVDTVNGTYTSTDTEKQLQLTYGDAVMTGKSVTFNSADGQTATITLTGAANSLLSGLAQQTVNNPGVIPGEASTTLNVTLVPQGETGYTFSGTDDSNDRTVAYTGSVEAGKLTLDVDVTFASNELTGTWNLYPAGDLSASTFPIFANWESNTKIVLDETTQWSMTDLLALALHLPVFGSTGNEQSVDQMLAAVLQSITFGVDGNIIASYSDAANISSPTWQDSPTGMVQYCVKNGKLYAYLDIDVIMAAVMGTSSQADAGSDDLLSSLLPMLLGHINEIAPLLTEGIPLGYRIDPSTGVLSVYIEKEGLGDVLINIATELLNDPEMQDKLLAMMPSDGMFALFGPLIIPQLGGVIGDTTSMELGLNFNPAE</sequence>
<feature type="chain" id="PRO_5038570722" evidence="1">
    <location>
        <begin position="20"/>
        <end position="401"/>
    </location>
</feature>
<comment type="caution">
    <text evidence="2">The sequence shown here is derived from an EMBL/GenBank/DDBJ whole genome shotgun (WGS) entry which is preliminary data.</text>
</comment>
<reference evidence="2" key="1">
    <citation type="journal article" date="2021" name="PeerJ">
        <title>Extensive microbial diversity within the chicken gut microbiome revealed by metagenomics and culture.</title>
        <authorList>
            <person name="Gilroy R."/>
            <person name="Ravi A."/>
            <person name="Getino M."/>
            <person name="Pursley I."/>
            <person name="Horton D.L."/>
            <person name="Alikhan N.F."/>
            <person name="Baker D."/>
            <person name="Gharbi K."/>
            <person name="Hall N."/>
            <person name="Watson M."/>
            <person name="Adriaenssens E.M."/>
            <person name="Foster-Nyarko E."/>
            <person name="Jarju S."/>
            <person name="Secka A."/>
            <person name="Antonio M."/>
            <person name="Oren A."/>
            <person name="Chaudhuri R.R."/>
            <person name="La Ragione R."/>
            <person name="Hildebrand F."/>
            <person name="Pallen M.J."/>
        </authorList>
    </citation>
    <scope>NUCLEOTIDE SEQUENCE</scope>
    <source>
        <strain evidence="2">ChiHjej12B11-24981</strain>
    </source>
</reference>
<keyword evidence="1" id="KW-0732">Signal</keyword>
<gene>
    <name evidence="2" type="ORF">H9819_06670</name>
</gene>
<reference evidence="2" key="2">
    <citation type="submission" date="2021-04" db="EMBL/GenBank/DDBJ databases">
        <authorList>
            <person name="Gilroy R."/>
        </authorList>
    </citation>
    <scope>NUCLEOTIDE SEQUENCE</scope>
    <source>
        <strain evidence="2">ChiHjej12B11-24981</strain>
    </source>
</reference>
<organism evidence="2 3">
    <name type="scientific">Candidatus Bacteroides merdipullorum</name>
    <dbReference type="NCBI Taxonomy" id="2838474"/>
    <lineage>
        <taxon>Bacteria</taxon>
        <taxon>Pseudomonadati</taxon>
        <taxon>Bacteroidota</taxon>
        <taxon>Bacteroidia</taxon>
        <taxon>Bacteroidales</taxon>
        <taxon>Bacteroidaceae</taxon>
        <taxon>Bacteroides</taxon>
    </lineage>
</organism>
<proteinExistence type="predicted"/>
<evidence type="ECO:0000313" key="2">
    <source>
        <dbReference type="EMBL" id="HIZ01921.1"/>
    </source>
</evidence>
<dbReference type="EMBL" id="DXCK01000090">
    <property type="protein sequence ID" value="HIZ01921.1"/>
    <property type="molecule type" value="Genomic_DNA"/>
</dbReference>
<dbReference type="PROSITE" id="PS51257">
    <property type="entry name" value="PROKAR_LIPOPROTEIN"/>
    <property type="match status" value="1"/>
</dbReference>
<feature type="signal peptide" evidence="1">
    <location>
        <begin position="1"/>
        <end position="19"/>
    </location>
</feature>
<dbReference type="Proteomes" id="UP000824023">
    <property type="component" value="Unassembled WGS sequence"/>
</dbReference>